<name>A0A8I6S0Z1_CIMLE</name>
<dbReference type="OrthoDB" id="6100049at2759"/>
<dbReference type="GO" id="GO:0008200">
    <property type="term" value="F:ion channel inhibitor activity"/>
    <property type="evidence" value="ECO:0007669"/>
    <property type="project" value="InterPro"/>
</dbReference>
<proteinExistence type="predicted"/>
<sequence length="130" mass="14780">MRPSRGPRTYIHPTALWDRHFNMRLCTLLAASLVLFFAISLTPAESTPASYFEDDGVGLEDYSENEIDSLLDAAQKRSSFIYLYRRGCVRRGGNCDHRPTGCCNDSSCRCNLWGANCRCQRRGLFQKFGK</sequence>
<evidence type="ECO:0000256" key="1">
    <source>
        <dbReference type="ARBA" id="ARBA00004613"/>
    </source>
</evidence>
<dbReference type="CDD" id="cd12960">
    <property type="entry name" value="Spider_toxin"/>
    <property type="match status" value="1"/>
</dbReference>
<accession>A0A8I6S0Z1</accession>
<dbReference type="KEGG" id="clec:106669797"/>
<dbReference type="SUPFAM" id="SSF57059">
    <property type="entry name" value="omega toxin-like"/>
    <property type="match status" value="1"/>
</dbReference>
<dbReference type="Proteomes" id="UP000494040">
    <property type="component" value="Unassembled WGS sequence"/>
</dbReference>
<evidence type="ECO:0000313" key="4">
    <source>
        <dbReference type="EnsemblMetazoa" id="XP_014255019.1"/>
    </source>
</evidence>
<protein>
    <recommendedName>
        <fullName evidence="6">U8-agatoxin-Ao1a</fullName>
    </recommendedName>
</protein>
<dbReference type="Pfam" id="PF02819">
    <property type="entry name" value="Toxin_9"/>
    <property type="match status" value="1"/>
</dbReference>
<comment type="subcellular location">
    <subcellularLocation>
        <location evidence="1">Secreted</location>
    </subcellularLocation>
</comment>
<dbReference type="Gene3D" id="4.10.40.10">
    <property type="match status" value="1"/>
</dbReference>
<dbReference type="RefSeq" id="XP_014255019.1">
    <property type="nucleotide sequence ID" value="XM_014399533.2"/>
</dbReference>
<keyword evidence="5" id="KW-1185">Reference proteome</keyword>
<dbReference type="InterPro" id="IPR004169">
    <property type="entry name" value="Spidertoxin"/>
</dbReference>
<dbReference type="GeneID" id="106669797"/>
<evidence type="ECO:0000313" key="5">
    <source>
        <dbReference type="Proteomes" id="UP000494040"/>
    </source>
</evidence>
<keyword evidence="2" id="KW-0964">Secreted</keyword>
<evidence type="ECO:0008006" key="6">
    <source>
        <dbReference type="Google" id="ProtNLM"/>
    </source>
</evidence>
<dbReference type="GO" id="GO:0005576">
    <property type="term" value="C:extracellular region"/>
    <property type="evidence" value="ECO:0007669"/>
    <property type="project" value="UniProtKB-SubCell"/>
</dbReference>
<evidence type="ECO:0000256" key="2">
    <source>
        <dbReference type="ARBA" id="ARBA00022525"/>
    </source>
</evidence>
<dbReference type="EnsemblMetazoa" id="XM_014399533.2">
    <property type="protein sequence ID" value="XP_014255019.1"/>
    <property type="gene ID" value="LOC106669797"/>
</dbReference>
<dbReference type="AlphaFoldDB" id="A0A8I6S0Z1"/>
<evidence type="ECO:0000256" key="3">
    <source>
        <dbReference type="ARBA" id="ARBA00023157"/>
    </source>
</evidence>
<organism evidence="4 5">
    <name type="scientific">Cimex lectularius</name>
    <name type="common">Bed bug</name>
    <name type="synonym">Acanthia lectularia</name>
    <dbReference type="NCBI Taxonomy" id="79782"/>
    <lineage>
        <taxon>Eukaryota</taxon>
        <taxon>Metazoa</taxon>
        <taxon>Ecdysozoa</taxon>
        <taxon>Arthropoda</taxon>
        <taxon>Hexapoda</taxon>
        <taxon>Insecta</taxon>
        <taxon>Pterygota</taxon>
        <taxon>Neoptera</taxon>
        <taxon>Paraneoptera</taxon>
        <taxon>Hemiptera</taxon>
        <taxon>Heteroptera</taxon>
        <taxon>Panheteroptera</taxon>
        <taxon>Cimicomorpha</taxon>
        <taxon>Cimicidae</taxon>
        <taxon>Cimex</taxon>
    </lineage>
</organism>
<keyword evidence="3" id="KW-1015">Disulfide bond</keyword>
<reference evidence="4" key="1">
    <citation type="submission" date="2022-01" db="UniProtKB">
        <authorList>
            <consortium name="EnsemblMetazoa"/>
        </authorList>
    </citation>
    <scope>IDENTIFICATION</scope>
</reference>